<gene>
    <name evidence="2" type="primary">iga_9</name>
    <name evidence="2" type="ORF">g.9257</name>
</gene>
<feature type="region of interest" description="Disordered" evidence="1">
    <location>
        <begin position="21"/>
        <end position="64"/>
    </location>
</feature>
<dbReference type="GO" id="GO:0005634">
    <property type="term" value="C:nucleus"/>
    <property type="evidence" value="ECO:0007669"/>
    <property type="project" value="TreeGrafter"/>
</dbReference>
<proteinExistence type="predicted"/>
<evidence type="ECO:0000313" key="2">
    <source>
        <dbReference type="EMBL" id="JAT58238.1"/>
    </source>
</evidence>
<reference evidence="2" key="1">
    <citation type="submission" date="2015-07" db="EMBL/GenBank/DDBJ databases">
        <title>Transcriptome Assembly of Anthurium amnicola.</title>
        <authorList>
            <person name="Suzuki J."/>
        </authorList>
    </citation>
    <scope>NUCLEOTIDE SEQUENCE</scope>
</reference>
<dbReference type="PANTHER" id="PTHR34946">
    <property type="entry name" value="OS03G0310200 PROTEIN"/>
    <property type="match status" value="1"/>
</dbReference>
<name>A0A1D1YU88_9ARAE</name>
<dbReference type="PANTHER" id="PTHR34946:SF2">
    <property type="entry name" value="OS04G0386300 PROTEIN"/>
    <property type="match status" value="1"/>
</dbReference>
<sequence length="151" mass="17311">MEGGDCDRELQLLPRHSAHFSLWKSSPRKAPNPPENPHLDLNLSIGVLPPPRPPSDEDGRSSKRHIHALKLHAAEQIKLAAVEKAYAEEVREMTKREMELAEKEFARARLVWERAREEVGKAERMKELATQRINSACTEITCQACRQRFRP</sequence>
<dbReference type="AlphaFoldDB" id="A0A1D1YU88"/>
<protein>
    <submittedName>
        <fullName evidence="2">IgA-specific serine endopeptidase autotransporter</fullName>
    </submittedName>
</protein>
<evidence type="ECO:0000256" key="1">
    <source>
        <dbReference type="SAM" id="MobiDB-lite"/>
    </source>
</evidence>
<organism evidence="2">
    <name type="scientific">Anthurium amnicola</name>
    <dbReference type="NCBI Taxonomy" id="1678845"/>
    <lineage>
        <taxon>Eukaryota</taxon>
        <taxon>Viridiplantae</taxon>
        <taxon>Streptophyta</taxon>
        <taxon>Embryophyta</taxon>
        <taxon>Tracheophyta</taxon>
        <taxon>Spermatophyta</taxon>
        <taxon>Magnoliopsida</taxon>
        <taxon>Liliopsida</taxon>
        <taxon>Araceae</taxon>
        <taxon>Pothoideae</taxon>
        <taxon>Potheae</taxon>
        <taxon>Anthurium</taxon>
    </lineage>
</organism>
<dbReference type="EMBL" id="GDJX01009698">
    <property type="protein sequence ID" value="JAT58238.1"/>
    <property type="molecule type" value="Transcribed_RNA"/>
</dbReference>
<dbReference type="GO" id="GO:0009630">
    <property type="term" value="P:gravitropism"/>
    <property type="evidence" value="ECO:0007669"/>
    <property type="project" value="TreeGrafter"/>
</dbReference>
<accession>A0A1D1YU88</accession>